<evidence type="ECO:0000313" key="2">
    <source>
        <dbReference type="EMBL" id="KTS63811.1"/>
    </source>
</evidence>
<proteinExistence type="predicted"/>
<dbReference type="AlphaFoldDB" id="A0A8E1RU58"/>
<protein>
    <recommendedName>
        <fullName evidence="1">ATPase AAA-type core domain-containing protein</fullName>
    </recommendedName>
</protein>
<reference evidence="2 3" key="1">
    <citation type="journal article" date="2016" name="Front. Microbiol.">
        <title>Genomic Resource of Rice Seed Associated Bacteria.</title>
        <authorList>
            <person name="Midha S."/>
            <person name="Bansal K."/>
            <person name="Sharma S."/>
            <person name="Kumar N."/>
            <person name="Patil P.P."/>
            <person name="Chaudhry V."/>
            <person name="Patil P.B."/>
        </authorList>
    </citation>
    <scope>NUCLEOTIDE SEQUENCE [LARGE SCALE GENOMIC DNA]</scope>
    <source>
        <strain evidence="2 3">SA3</strain>
    </source>
</reference>
<gene>
    <name evidence="2" type="ORF">SA3R_22465</name>
</gene>
<feature type="domain" description="ATPase AAA-type core" evidence="1">
    <location>
        <begin position="8"/>
        <end position="74"/>
    </location>
</feature>
<comment type="caution">
    <text evidence="2">The sequence shown here is derived from an EMBL/GenBank/DDBJ whole genome shotgun (WGS) entry which is preliminary data.</text>
</comment>
<organism evidence="2 3">
    <name type="scientific">Pantoea dispersa</name>
    <dbReference type="NCBI Taxonomy" id="59814"/>
    <lineage>
        <taxon>Bacteria</taxon>
        <taxon>Pseudomonadati</taxon>
        <taxon>Pseudomonadota</taxon>
        <taxon>Gammaproteobacteria</taxon>
        <taxon>Enterobacterales</taxon>
        <taxon>Erwiniaceae</taxon>
        <taxon>Pantoea</taxon>
    </lineage>
</organism>
<dbReference type="Pfam" id="PF13304">
    <property type="entry name" value="AAA_21"/>
    <property type="match status" value="1"/>
</dbReference>
<dbReference type="GO" id="GO:0016887">
    <property type="term" value="F:ATP hydrolysis activity"/>
    <property type="evidence" value="ECO:0007669"/>
    <property type="project" value="InterPro"/>
</dbReference>
<dbReference type="EMBL" id="LDSE01000081">
    <property type="protein sequence ID" value="KTS63811.1"/>
    <property type="molecule type" value="Genomic_DNA"/>
</dbReference>
<dbReference type="InterPro" id="IPR027417">
    <property type="entry name" value="P-loop_NTPase"/>
</dbReference>
<dbReference type="Gene3D" id="3.40.50.300">
    <property type="entry name" value="P-loop containing nucleotide triphosphate hydrolases"/>
    <property type="match status" value="1"/>
</dbReference>
<dbReference type="Proteomes" id="UP000071979">
    <property type="component" value="Unassembled WGS sequence"/>
</dbReference>
<dbReference type="SUPFAM" id="SSF52540">
    <property type="entry name" value="P-loop containing nucleoside triphosphate hydrolases"/>
    <property type="match status" value="1"/>
</dbReference>
<sequence>MRHNDKNLEQLSPGEKGALLLVFYLVLDKEDIPLIIDQPEDNLDNNSVATLLVPFIKEAKKKRQIIIVTHNPNLAVVSDSEQIIKVKLDKENGNTFSLETGGIEDEIIKDSIIDVLEGTIPAFSLRKSKYHI</sequence>
<accession>A0A8E1RU58</accession>
<evidence type="ECO:0000259" key="1">
    <source>
        <dbReference type="Pfam" id="PF13304"/>
    </source>
</evidence>
<dbReference type="GO" id="GO:0005524">
    <property type="term" value="F:ATP binding"/>
    <property type="evidence" value="ECO:0007669"/>
    <property type="project" value="InterPro"/>
</dbReference>
<name>A0A8E1RU58_9GAMM</name>
<dbReference type="InterPro" id="IPR003959">
    <property type="entry name" value="ATPase_AAA_core"/>
</dbReference>
<evidence type="ECO:0000313" key="3">
    <source>
        <dbReference type="Proteomes" id="UP000071979"/>
    </source>
</evidence>